<evidence type="ECO:0000313" key="1">
    <source>
        <dbReference type="EMBL" id="MDZ5609286.1"/>
    </source>
</evidence>
<name>A0ABU5K0N6_9BACI</name>
<protein>
    <recommendedName>
        <fullName evidence="3">Helix-turn-helix domain-containing protein</fullName>
    </recommendedName>
</protein>
<evidence type="ECO:0000313" key="2">
    <source>
        <dbReference type="Proteomes" id="UP001291930"/>
    </source>
</evidence>
<dbReference type="Proteomes" id="UP001291930">
    <property type="component" value="Unassembled WGS sequence"/>
</dbReference>
<comment type="caution">
    <text evidence="1">The sequence shown here is derived from an EMBL/GenBank/DDBJ whole genome shotgun (WGS) entry which is preliminary data.</text>
</comment>
<keyword evidence="2" id="KW-1185">Reference proteome</keyword>
<accession>A0ABU5K0N6</accession>
<gene>
    <name evidence="1" type="ORF">U2I54_20020</name>
</gene>
<dbReference type="EMBL" id="JAXOVW010000056">
    <property type="protein sequence ID" value="MDZ5609286.1"/>
    <property type="molecule type" value="Genomic_DNA"/>
</dbReference>
<evidence type="ECO:0008006" key="3">
    <source>
        <dbReference type="Google" id="ProtNLM"/>
    </source>
</evidence>
<reference evidence="2" key="1">
    <citation type="submission" date="2023-11" db="EMBL/GenBank/DDBJ databases">
        <title>Genome Sequence of Bacillus pseudomycoides stain BUPM19.</title>
        <authorList>
            <person name="Farhat A."/>
        </authorList>
    </citation>
    <scope>NUCLEOTIDE SEQUENCE [LARGE SCALE GENOMIC DNA]</scope>
    <source>
        <strain evidence="2">BUPM19</strain>
    </source>
</reference>
<sequence>MEKVSMEQKVLPNDKKCLLDATNYEMYNLDLMRKVFPRIIKEYETVHGKKQRKPQIRDIITMYFYLLSYVNGNYLRDNGKINSRFGMSFPSVEKITTDLKIDHRRVKPLVDILETNGLIIETKVVLEGMRRSKLYRVSFCPSISEDGYLVDENGQKIIPDFTKYK</sequence>
<proteinExistence type="predicted"/>
<organism evidence="1 2">
    <name type="scientific">Bacillus bingmayongensis</name>
    <dbReference type="NCBI Taxonomy" id="1150157"/>
    <lineage>
        <taxon>Bacteria</taxon>
        <taxon>Bacillati</taxon>
        <taxon>Bacillota</taxon>
        <taxon>Bacilli</taxon>
        <taxon>Bacillales</taxon>
        <taxon>Bacillaceae</taxon>
        <taxon>Bacillus</taxon>
    </lineage>
</organism>
<dbReference type="RefSeq" id="WP_374218801.1">
    <property type="nucleotide sequence ID" value="NZ_JAXOVW010000056.1"/>
</dbReference>